<gene>
    <name evidence="2" type="ORF">J07HQW2_00659</name>
</gene>
<organism evidence="2 3">
    <name type="scientific">Haloquadratum walsbyi J07HQW2</name>
    <dbReference type="NCBI Taxonomy" id="1238425"/>
    <lineage>
        <taxon>Archaea</taxon>
        <taxon>Methanobacteriati</taxon>
        <taxon>Methanobacteriota</taxon>
        <taxon>Stenosarchaea group</taxon>
        <taxon>Halobacteria</taxon>
        <taxon>Halobacteriales</taxon>
        <taxon>Haloferacaceae</taxon>
        <taxon>Haloquadratum</taxon>
    </lineage>
</organism>
<dbReference type="EMBL" id="KE356561">
    <property type="protein sequence ID" value="ERG94225.1"/>
    <property type="molecule type" value="Genomic_DNA"/>
</dbReference>
<accession>U1NBG4</accession>
<protein>
    <submittedName>
        <fullName evidence="2">Uncharacterized protein</fullName>
    </submittedName>
</protein>
<dbReference type="AlphaFoldDB" id="U1NBG4"/>
<proteinExistence type="predicted"/>
<reference evidence="2 3" key="1">
    <citation type="journal article" date="2013" name="PLoS ONE">
        <title>Assembly-driven community genomics of a hypersaline microbial ecosystem.</title>
        <authorList>
            <person name="Podell S."/>
            <person name="Ugalde J.A."/>
            <person name="Narasingarao P."/>
            <person name="Banfield J.F."/>
            <person name="Heidelberg K.B."/>
            <person name="Allen E.E."/>
        </authorList>
    </citation>
    <scope>NUCLEOTIDE SEQUENCE [LARGE SCALE GENOMIC DNA]</scope>
    <source>
        <strain evidence="3">J07HQW2</strain>
    </source>
</reference>
<evidence type="ECO:0000256" key="1">
    <source>
        <dbReference type="SAM" id="MobiDB-lite"/>
    </source>
</evidence>
<evidence type="ECO:0000313" key="2">
    <source>
        <dbReference type="EMBL" id="ERG94225.1"/>
    </source>
</evidence>
<feature type="region of interest" description="Disordered" evidence="1">
    <location>
        <begin position="117"/>
        <end position="148"/>
    </location>
</feature>
<evidence type="ECO:0000313" key="3">
    <source>
        <dbReference type="Proteomes" id="UP000030710"/>
    </source>
</evidence>
<feature type="compositionally biased region" description="Basic and acidic residues" evidence="1">
    <location>
        <begin position="138"/>
        <end position="148"/>
    </location>
</feature>
<dbReference type="Proteomes" id="UP000030710">
    <property type="component" value="Unassembled WGS sequence"/>
</dbReference>
<name>U1NBG4_9EURY</name>
<dbReference type="HOGENOM" id="CLU_1754679_0_0_2"/>
<sequence>MEGDVRLCQPAQPGLLSSPTLGGDLELRWFTSRRMFSAPAPCPFTSALNAASHSSQTYNPAFNTSRHADSRLLSLSHTYNTSCLARVVSRSDTSITSIPIPSTFALYVRLDLKRSNAQPCRSNQGSCADPSSSLGHLHPHERSLNRRR</sequence>
<feature type="compositionally biased region" description="Polar residues" evidence="1">
    <location>
        <begin position="117"/>
        <end position="134"/>
    </location>
</feature>